<evidence type="ECO:0000313" key="2">
    <source>
        <dbReference type="Proteomes" id="UP000236305"/>
    </source>
</evidence>
<proteinExistence type="predicted"/>
<sequence length="31" mass="3187">MDQKAAKVELECPTVASSDLGPVAKVGNLQS</sequence>
<protein>
    <submittedName>
        <fullName evidence="1">Uncharacterized protein</fullName>
    </submittedName>
</protein>
<dbReference type="AlphaFoldDB" id="A0AA44WF69"/>
<dbReference type="Proteomes" id="UP000236305">
    <property type="component" value="Unassembled WGS sequence"/>
</dbReference>
<accession>A0AA44WF69</accession>
<evidence type="ECO:0000313" key="1">
    <source>
        <dbReference type="EMBL" id="PNH29651.1"/>
    </source>
</evidence>
<name>A0AA44WF69_VERDA</name>
<dbReference type="EMBL" id="MPSH01000025">
    <property type="protein sequence ID" value="PNH29651.1"/>
    <property type="molecule type" value="Genomic_DNA"/>
</dbReference>
<reference evidence="1 2" key="1">
    <citation type="submission" date="2017-12" db="EMBL/GenBank/DDBJ databases">
        <title>Comparative genomics yields insights into virulence evolution of Verticillium dahliae.</title>
        <authorList>
            <person name="Fan R."/>
            <person name="Armitage A.D."/>
            <person name="Cascant-Lopez E."/>
            <person name="Sobczyk M."/>
            <person name="Cockerton H.M."/>
            <person name="Harrison R.J."/>
        </authorList>
    </citation>
    <scope>NUCLEOTIDE SEQUENCE [LARGE SCALE GENOMIC DNA]</scope>
    <source>
        <strain evidence="1 2">12008</strain>
    </source>
</reference>
<organism evidence="1 2">
    <name type="scientific">Verticillium dahliae</name>
    <name type="common">Verticillium wilt</name>
    <dbReference type="NCBI Taxonomy" id="27337"/>
    <lineage>
        <taxon>Eukaryota</taxon>
        <taxon>Fungi</taxon>
        <taxon>Dikarya</taxon>
        <taxon>Ascomycota</taxon>
        <taxon>Pezizomycotina</taxon>
        <taxon>Sordariomycetes</taxon>
        <taxon>Hypocreomycetidae</taxon>
        <taxon>Glomerellales</taxon>
        <taxon>Plectosphaerellaceae</taxon>
        <taxon>Verticillium</taxon>
    </lineage>
</organism>
<comment type="caution">
    <text evidence="1">The sequence shown here is derived from an EMBL/GenBank/DDBJ whole genome shotgun (WGS) entry which is preliminary data.</text>
</comment>
<gene>
    <name evidence="1" type="ORF">BJF96_g7139</name>
</gene>